<dbReference type="PANTHER" id="PTHR21301:SF10">
    <property type="entry name" value="REVERSE TRANSCRIPTASE DOMAIN-CONTAINING PROTEIN"/>
    <property type="match status" value="1"/>
</dbReference>
<feature type="non-terminal residue" evidence="2">
    <location>
        <position position="425"/>
    </location>
</feature>
<evidence type="ECO:0000259" key="1">
    <source>
        <dbReference type="PROSITE" id="PS50878"/>
    </source>
</evidence>
<protein>
    <recommendedName>
        <fullName evidence="1">Reverse transcriptase domain-containing protein</fullName>
    </recommendedName>
</protein>
<name>A0A085MSU3_9BILA</name>
<organism evidence="2">
    <name type="scientific">Trichuris suis</name>
    <name type="common">pig whipworm</name>
    <dbReference type="NCBI Taxonomy" id="68888"/>
    <lineage>
        <taxon>Eukaryota</taxon>
        <taxon>Metazoa</taxon>
        <taxon>Ecdysozoa</taxon>
        <taxon>Nematoda</taxon>
        <taxon>Enoplea</taxon>
        <taxon>Dorylaimia</taxon>
        <taxon>Trichinellida</taxon>
        <taxon>Trichuridae</taxon>
        <taxon>Trichuris</taxon>
    </lineage>
</organism>
<accession>A0A085MSU3</accession>
<dbReference type="Proteomes" id="UP000030758">
    <property type="component" value="Unassembled WGS sequence"/>
</dbReference>
<dbReference type="EMBL" id="KL367678">
    <property type="protein sequence ID" value="KFD60289.1"/>
    <property type="molecule type" value="Genomic_DNA"/>
</dbReference>
<proteinExistence type="predicted"/>
<gene>
    <name evidence="2" type="ORF">M514_05966</name>
</gene>
<dbReference type="PANTHER" id="PTHR21301">
    <property type="entry name" value="REVERSE TRANSCRIPTASE"/>
    <property type="match status" value="1"/>
</dbReference>
<dbReference type="Pfam" id="PF00078">
    <property type="entry name" value="RVT_1"/>
    <property type="match status" value="1"/>
</dbReference>
<reference evidence="2" key="1">
    <citation type="journal article" date="2014" name="Nat. Genet.">
        <title>Genome and transcriptome of the porcine whipworm Trichuris suis.</title>
        <authorList>
            <person name="Jex A.R."/>
            <person name="Nejsum P."/>
            <person name="Schwarz E.M."/>
            <person name="Hu L."/>
            <person name="Young N.D."/>
            <person name="Hall R.S."/>
            <person name="Korhonen P.K."/>
            <person name="Liao S."/>
            <person name="Thamsborg S."/>
            <person name="Xia J."/>
            <person name="Xu P."/>
            <person name="Wang S."/>
            <person name="Scheerlinck J.P."/>
            <person name="Hofmann A."/>
            <person name="Sternberg P.W."/>
            <person name="Wang J."/>
            <person name="Gasser R.B."/>
        </authorList>
    </citation>
    <scope>NUCLEOTIDE SEQUENCE [LARGE SCALE GENOMIC DNA]</scope>
    <source>
        <strain evidence="2">DCEP-RM93F</strain>
    </source>
</reference>
<dbReference type="InterPro" id="IPR000477">
    <property type="entry name" value="RT_dom"/>
</dbReference>
<dbReference type="AlphaFoldDB" id="A0A085MSU3"/>
<sequence>MNIYAPGSWLPLHKTSRIITKADKGNLVVVLDRAEYLQKTTPLLSNTIYKPLLMDPTDISRKSLRSLLVSFAGETNDLKLTTIATHLKYPGYYNAPELYGLLKMHKAGVPFRPIVSTINSATSELSRYLKQIIRPLTGKEPSFIRNSKSLVNEIKEMSLNPDEILVSCDVKGLFPSIPISHTLAVLHNLLINDESLPSRTELNPFHIITLTSFCMQEGNYFQFDNKFYQQVNGAPLGSPLSPVLAEVFLESFERTVFQTVDTQIAPRLFKPYVDDVFAIMKQGREEQFLNFLNSIFPNQISFTIEEENNTLPFFDILIMRTTKGLKAKVYRKPTHTDQYIHFTSDHPKSVLHSLSGWFSLTAVRRWFISMLNARGWRICPKDESLEKNRGPPARTDVEVVLPEGNDLSSVNHRILRCESRRKRRL</sequence>
<dbReference type="PROSITE" id="PS50878">
    <property type="entry name" value="RT_POL"/>
    <property type="match status" value="1"/>
</dbReference>
<feature type="domain" description="Reverse transcriptase" evidence="1">
    <location>
        <begin position="82"/>
        <end position="362"/>
    </location>
</feature>
<evidence type="ECO:0000313" key="2">
    <source>
        <dbReference type="EMBL" id="KFD60289.1"/>
    </source>
</evidence>